<keyword evidence="1" id="KW-0812">Transmembrane</keyword>
<dbReference type="KEGG" id="plei:Q9312_08570"/>
<feature type="transmembrane region" description="Helical" evidence="1">
    <location>
        <begin position="32"/>
        <end position="53"/>
    </location>
</feature>
<proteinExistence type="predicted"/>
<evidence type="ECO:0000313" key="2">
    <source>
        <dbReference type="EMBL" id="WMS88954.1"/>
    </source>
</evidence>
<dbReference type="AlphaFoldDB" id="A0AA51RWT9"/>
<dbReference type="Proteomes" id="UP001239782">
    <property type="component" value="Chromosome"/>
</dbReference>
<organism evidence="2 3">
    <name type="scientific">Pleionea litopenaei</name>
    <dbReference type="NCBI Taxonomy" id="3070815"/>
    <lineage>
        <taxon>Bacteria</taxon>
        <taxon>Pseudomonadati</taxon>
        <taxon>Pseudomonadota</taxon>
        <taxon>Gammaproteobacteria</taxon>
        <taxon>Oceanospirillales</taxon>
        <taxon>Pleioneaceae</taxon>
        <taxon>Pleionea</taxon>
    </lineage>
</organism>
<keyword evidence="1" id="KW-1133">Transmembrane helix</keyword>
<evidence type="ECO:0000313" key="3">
    <source>
        <dbReference type="Proteomes" id="UP001239782"/>
    </source>
</evidence>
<feature type="transmembrane region" description="Helical" evidence="1">
    <location>
        <begin position="87"/>
        <end position="107"/>
    </location>
</feature>
<sequence>MEWLIILTIMVVVLVVPVMLAAKMLNARNSGFFSALLAVIAAAIANALTGSFFHNPWLAALLAIIVTAVCFSLILGARFLQSLGIAILAYIIQVGLVFLLATFGLAAGSTLGLSL</sequence>
<keyword evidence="1" id="KW-0472">Membrane</keyword>
<feature type="transmembrane region" description="Helical" evidence="1">
    <location>
        <begin position="6"/>
        <end position="25"/>
    </location>
</feature>
<reference evidence="2 3" key="1">
    <citation type="submission" date="2023-08" db="EMBL/GenBank/DDBJ databases">
        <title>Pleionea litopenaei sp. nov., isolated from stomach of juvenile Litopenaeus vannamei.</title>
        <authorList>
            <person name="Rho A.M."/>
            <person name="Hwang C.Y."/>
        </authorList>
    </citation>
    <scope>NUCLEOTIDE SEQUENCE [LARGE SCALE GENOMIC DNA]</scope>
    <source>
        <strain evidence="2 3">HL-JVS1</strain>
    </source>
</reference>
<dbReference type="RefSeq" id="WP_309204173.1">
    <property type="nucleotide sequence ID" value="NZ_CP133548.1"/>
</dbReference>
<name>A0AA51RWT9_9GAMM</name>
<keyword evidence="3" id="KW-1185">Reference proteome</keyword>
<gene>
    <name evidence="2" type="ORF">Q9312_08570</name>
</gene>
<accession>A0AA51RWT9</accession>
<feature type="transmembrane region" description="Helical" evidence="1">
    <location>
        <begin position="59"/>
        <end position="80"/>
    </location>
</feature>
<protein>
    <submittedName>
        <fullName evidence="2">Uncharacterized protein</fullName>
    </submittedName>
</protein>
<evidence type="ECO:0000256" key="1">
    <source>
        <dbReference type="SAM" id="Phobius"/>
    </source>
</evidence>
<dbReference type="EMBL" id="CP133548">
    <property type="protein sequence ID" value="WMS88954.1"/>
    <property type="molecule type" value="Genomic_DNA"/>
</dbReference>